<dbReference type="InterPro" id="IPR002656">
    <property type="entry name" value="Acyl_transf_3_dom"/>
</dbReference>
<organism evidence="3 4">
    <name type="scientific">Yersinia kristensenii</name>
    <dbReference type="NCBI Taxonomy" id="28152"/>
    <lineage>
        <taxon>Bacteria</taxon>
        <taxon>Pseudomonadati</taxon>
        <taxon>Pseudomonadota</taxon>
        <taxon>Gammaproteobacteria</taxon>
        <taxon>Enterobacterales</taxon>
        <taxon>Yersiniaceae</taxon>
        <taxon>Yersinia</taxon>
    </lineage>
</organism>
<feature type="domain" description="Acyltransferase 3" evidence="2">
    <location>
        <begin position="22"/>
        <end position="323"/>
    </location>
</feature>
<dbReference type="Pfam" id="PF01757">
    <property type="entry name" value="Acyl_transf_3"/>
    <property type="match status" value="1"/>
</dbReference>
<reference evidence="3 4" key="1">
    <citation type="submission" date="2015-03" db="EMBL/GenBank/DDBJ databases">
        <authorList>
            <person name="Murphy D."/>
        </authorList>
    </citation>
    <scope>NUCLEOTIDE SEQUENCE [LARGE SCALE GENOMIC DNA]</scope>
    <source>
        <strain evidence="3 4">FCF326</strain>
    </source>
</reference>
<evidence type="ECO:0000313" key="4">
    <source>
        <dbReference type="Proteomes" id="UP000045824"/>
    </source>
</evidence>
<keyword evidence="1" id="KW-0472">Membrane</keyword>
<evidence type="ECO:0000313" key="3">
    <source>
        <dbReference type="EMBL" id="CNE27727.1"/>
    </source>
</evidence>
<dbReference type="GO" id="GO:0016747">
    <property type="term" value="F:acyltransferase activity, transferring groups other than amino-acyl groups"/>
    <property type="evidence" value="ECO:0007669"/>
    <property type="project" value="InterPro"/>
</dbReference>
<dbReference type="Proteomes" id="UP000045824">
    <property type="component" value="Unassembled WGS sequence"/>
</dbReference>
<gene>
    <name evidence="3" type="ORF">ERS008491_00864</name>
</gene>
<keyword evidence="1" id="KW-1133">Transmembrane helix</keyword>
<accession>A0A0T9KTA3</accession>
<dbReference type="AlphaFoldDB" id="A0A0T9KTA3"/>
<sequence>MGNYELFIFINGLIVIITKNESNYIKGIAIILMLTHHLFAFPERIPTNVNIINSLPFIGWDIDNFIASFGKVCVAMFLFISGYGYSFKNKINFKYSLTKLKKLYFSYWLVFIIFIPIGFLFVNNNWNDSSPIKLAKNIMGISSDYNGEWWFIQLYVVYVLALPIISRLNSITLILIALISLPLGYLSQRMGYYGISMCLIWLYPFISGYVFGKENKLITEIMKHINKLFFYTFSVLCIMFFFVTFKMYGLIVTSPLFVMLIIYIYNKTMHHHIINNLGKHSMYMWLTHSFFCYYYTPEIIYSVRYAPLILSLLILVSYITSVILDKIDFFIKKLHMKSRNYLQSHN</sequence>
<keyword evidence="3" id="KW-0012">Acyltransferase</keyword>
<feature type="transmembrane region" description="Helical" evidence="1">
    <location>
        <begin position="248"/>
        <end position="265"/>
    </location>
</feature>
<feature type="transmembrane region" description="Helical" evidence="1">
    <location>
        <begin position="149"/>
        <end position="165"/>
    </location>
</feature>
<dbReference type="EMBL" id="CPYI01000002">
    <property type="protein sequence ID" value="CNE27727.1"/>
    <property type="molecule type" value="Genomic_DNA"/>
</dbReference>
<protein>
    <submittedName>
        <fullName evidence="3">Acyltransferase family</fullName>
    </submittedName>
</protein>
<feature type="transmembrane region" description="Helical" evidence="1">
    <location>
        <begin position="308"/>
        <end position="331"/>
    </location>
</feature>
<feature type="transmembrane region" description="Helical" evidence="1">
    <location>
        <begin position="192"/>
        <end position="212"/>
    </location>
</feature>
<evidence type="ECO:0000259" key="2">
    <source>
        <dbReference type="Pfam" id="PF01757"/>
    </source>
</evidence>
<feature type="transmembrane region" description="Helical" evidence="1">
    <location>
        <begin position="170"/>
        <end position="186"/>
    </location>
</feature>
<feature type="transmembrane region" description="Helical" evidence="1">
    <location>
        <begin position="105"/>
        <end position="122"/>
    </location>
</feature>
<feature type="transmembrane region" description="Helical" evidence="1">
    <location>
        <begin position="224"/>
        <end position="242"/>
    </location>
</feature>
<keyword evidence="1" id="KW-0812">Transmembrane</keyword>
<feature type="transmembrane region" description="Helical" evidence="1">
    <location>
        <begin position="65"/>
        <end position="85"/>
    </location>
</feature>
<keyword evidence="3" id="KW-0808">Transferase</keyword>
<evidence type="ECO:0000256" key="1">
    <source>
        <dbReference type="SAM" id="Phobius"/>
    </source>
</evidence>
<proteinExistence type="predicted"/>
<name>A0A0T9KTA3_YERKR</name>